<keyword evidence="9" id="KW-0997">Cell inner membrane</keyword>
<dbReference type="RefSeq" id="WP_011826286.1">
    <property type="nucleotide sequence ID" value="NC_008820.1"/>
</dbReference>
<comment type="pathway">
    <text evidence="9">Protein modification; lipoprotein biosynthesis (signal peptide cleavage).</text>
</comment>
<evidence type="ECO:0000256" key="1">
    <source>
        <dbReference type="ARBA" id="ARBA00006139"/>
    </source>
</evidence>
<dbReference type="AlphaFoldDB" id="A2CA87"/>
<dbReference type="GO" id="GO:0005886">
    <property type="term" value="C:plasma membrane"/>
    <property type="evidence" value="ECO:0007669"/>
    <property type="project" value="UniProtKB-SubCell"/>
</dbReference>
<dbReference type="GO" id="GO:0006508">
    <property type="term" value="P:proteolysis"/>
    <property type="evidence" value="ECO:0007669"/>
    <property type="project" value="UniProtKB-KW"/>
</dbReference>
<dbReference type="PRINTS" id="PR00781">
    <property type="entry name" value="LIPOSIGPTASE"/>
</dbReference>
<comment type="catalytic activity">
    <reaction evidence="9">
        <text>Release of signal peptides from bacterial membrane prolipoproteins. Hydrolyzes -Xaa-Yaa-Zaa-|-(S,diacylglyceryl)Cys-, in which Xaa is hydrophobic (preferably Leu), and Yaa (Ala or Ser) and Zaa (Gly or Ala) have small, neutral side chains.</text>
        <dbReference type="EC" id="3.4.23.36"/>
    </reaction>
</comment>
<keyword evidence="11" id="KW-0449">Lipoprotein</keyword>
<evidence type="ECO:0000256" key="5">
    <source>
        <dbReference type="ARBA" id="ARBA00022750"/>
    </source>
</evidence>
<dbReference type="PANTHER" id="PTHR33695:SF1">
    <property type="entry name" value="LIPOPROTEIN SIGNAL PEPTIDASE"/>
    <property type="match status" value="1"/>
</dbReference>
<keyword evidence="5 9" id="KW-0064">Aspartyl protease</keyword>
<keyword evidence="4 9" id="KW-0812">Transmembrane</keyword>
<dbReference type="HOGENOM" id="CLU_083252_3_2_3"/>
<keyword evidence="7 9" id="KW-1133">Transmembrane helix</keyword>
<evidence type="ECO:0000313" key="11">
    <source>
        <dbReference type="EMBL" id="ABM78397.1"/>
    </source>
</evidence>
<comment type="caution">
    <text evidence="9">Lacks conserved residue(s) required for the propagation of feature annotation.</text>
</comment>
<keyword evidence="2 9" id="KW-1003">Cell membrane</keyword>
<keyword evidence="3 9" id="KW-0645">Protease</keyword>
<keyword evidence="8 9" id="KW-0472">Membrane</keyword>
<evidence type="ECO:0000256" key="10">
    <source>
        <dbReference type="RuleBase" id="RU004181"/>
    </source>
</evidence>
<dbReference type="UniPathway" id="UPA00665"/>
<feature type="transmembrane region" description="Helical" evidence="9">
    <location>
        <begin position="135"/>
        <end position="156"/>
    </location>
</feature>
<dbReference type="Pfam" id="PF01252">
    <property type="entry name" value="Peptidase_A8"/>
    <property type="match status" value="1"/>
</dbReference>
<dbReference type="PANTHER" id="PTHR33695">
    <property type="entry name" value="LIPOPROTEIN SIGNAL PEPTIDASE"/>
    <property type="match status" value="1"/>
</dbReference>
<comment type="function">
    <text evidence="9">This protein specifically catalyzes the removal of signal peptides from prolipoproteins.</text>
</comment>
<dbReference type="STRING" id="59922.P9303_16531"/>
<dbReference type="GO" id="GO:0004190">
    <property type="term" value="F:aspartic-type endopeptidase activity"/>
    <property type="evidence" value="ECO:0007669"/>
    <property type="project" value="UniProtKB-UniRule"/>
</dbReference>
<feature type="transmembrane region" description="Helical" evidence="9">
    <location>
        <begin position="97"/>
        <end position="115"/>
    </location>
</feature>
<evidence type="ECO:0000256" key="6">
    <source>
        <dbReference type="ARBA" id="ARBA00022801"/>
    </source>
</evidence>
<reference evidence="11 12" key="1">
    <citation type="journal article" date="2007" name="PLoS Genet.">
        <title>Patterns and implications of gene gain and loss in the evolution of Prochlorococcus.</title>
        <authorList>
            <person name="Kettler G.C."/>
            <person name="Martiny A.C."/>
            <person name="Huang K."/>
            <person name="Zucker J."/>
            <person name="Coleman M.L."/>
            <person name="Rodrigue S."/>
            <person name="Chen F."/>
            <person name="Lapidus A."/>
            <person name="Ferriera S."/>
            <person name="Johnson J."/>
            <person name="Steglich C."/>
            <person name="Church G.M."/>
            <person name="Richardson P."/>
            <person name="Chisholm S.W."/>
        </authorList>
    </citation>
    <scope>NUCLEOTIDE SEQUENCE [LARGE SCALE GENOMIC DNA]</scope>
    <source>
        <strain evidence="11 12">MIT 9303</strain>
    </source>
</reference>
<gene>
    <name evidence="9 11" type="primary">lspA</name>
    <name evidence="11" type="ordered locus">P9303_16531</name>
</gene>
<evidence type="ECO:0000256" key="9">
    <source>
        <dbReference type="HAMAP-Rule" id="MF_00161"/>
    </source>
</evidence>
<evidence type="ECO:0000256" key="7">
    <source>
        <dbReference type="ARBA" id="ARBA00022989"/>
    </source>
</evidence>
<evidence type="ECO:0000256" key="3">
    <source>
        <dbReference type="ARBA" id="ARBA00022670"/>
    </source>
</evidence>
<dbReference type="InterPro" id="IPR001872">
    <property type="entry name" value="Peptidase_A8"/>
</dbReference>
<comment type="subcellular location">
    <subcellularLocation>
        <location evidence="9">Cell inner membrane</location>
        <topology evidence="9">Multi-pass membrane protein</topology>
    </subcellularLocation>
</comment>
<evidence type="ECO:0000256" key="8">
    <source>
        <dbReference type="ARBA" id="ARBA00023136"/>
    </source>
</evidence>
<protein>
    <recommendedName>
        <fullName evidence="9">Lipoprotein signal peptidase</fullName>
        <ecNumber evidence="9">3.4.23.36</ecNumber>
    </recommendedName>
    <alternativeName>
        <fullName evidence="9">Prolipoprotein signal peptidase</fullName>
    </alternativeName>
    <alternativeName>
        <fullName evidence="9">Signal peptidase II</fullName>
        <shortName evidence="9">SPase II</shortName>
    </alternativeName>
</protein>
<dbReference type="HAMAP" id="MF_00161">
    <property type="entry name" value="LspA"/>
    <property type="match status" value="1"/>
</dbReference>
<feature type="active site" evidence="9">
    <location>
        <position position="125"/>
    </location>
</feature>
<dbReference type="EC" id="3.4.23.36" evidence="9"/>
<dbReference type="BioCyc" id="PMAR59922:G1G80-1436-MONOMER"/>
<comment type="similarity">
    <text evidence="1 9 10">Belongs to the peptidase A8 family.</text>
</comment>
<dbReference type="Proteomes" id="UP000002274">
    <property type="component" value="Chromosome"/>
</dbReference>
<keyword evidence="6 9" id="KW-0378">Hydrolase</keyword>
<organism evidence="11 12">
    <name type="scientific">Prochlorococcus marinus (strain MIT 9303)</name>
    <dbReference type="NCBI Taxonomy" id="59922"/>
    <lineage>
        <taxon>Bacteria</taxon>
        <taxon>Bacillati</taxon>
        <taxon>Cyanobacteriota</taxon>
        <taxon>Cyanophyceae</taxon>
        <taxon>Synechococcales</taxon>
        <taxon>Prochlorococcaceae</taxon>
        <taxon>Prochlorococcus</taxon>
    </lineage>
</organism>
<dbReference type="KEGG" id="pmf:P9303_16531"/>
<evidence type="ECO:0000256" key="2">
    <source>
        <dbReference type="ARBA" id="ARBA00022475"/>
    </source>
</evidence>
<sequence length="165" mass="18325">MNQPQILKQRQLSRRAMLLISILLMLIDQISKSWAREQLSSGFVFPFVPGLLQLRLISNTGAAFNLFNGATFLLGLLSLVVTIGLMVWIWRAGQMPIWQGLAVSFLLGGTIGNGLDRWRLGHVTDFLQLVPVDFPIFNGADVAINLAVICFGIDALTRRHGQQHT</sequence>
<dbReference type="EMBL" id="CP000554">
    <property type="protein sequence ID" value="ABM78397.1"/>
    <property type="molecule type" value="Genomic_DNA"/>
</dbReference>
<evidence type="ECO:0000313" key="12">
    <source>
        <dbReference type="Proteomes" id="UP000002274"/>
    </source>
</evidence>
<proteinExistence type="inferred from homology"/>
<dbReference type="NCBIfam" id="TIGR00077">
    <property type="entry name" value="lspA"/>
    <property type="match status" value="1"/>
</dbReference>
<evidence type="ECO:0000256" key="4">
    <source>
        <dbReference type="ARBA" id="ARBA00022692"/>
    </source>
</evidence>
<feature type="active site" evidence="9">
    <location>
        <position position="141"/>
    </location>
</feature>
<name>A2CA87_PROM3</name>
<accession>A2CA87</accession>
<feature type="transmembrane region" description="Helical" evidence="9">
    <location>
        <begin position="66"/>
        <end position="90"/>
    </location>
</feature>